<proteinExistence type="predicted"/>
<keyword evidence="4" id="KW-1185">Reference proteome</keyword>
<dbReference type="GO" id="GO:0005886">
    <property type="term" value="C:plasma membrane"/>
    <property type="evidence" value="ECO:0007669"/>
    <property type="project" value="TreeGrafter"/>
</dbReference>
<dbReference type="InterPro" id="IPR039391">
    <property type="entry name" value="Phytocyanin-like"/>
</dbReference>
<dbReference type="PANTHER" id="PTHR33021:SF264">
    <property type="entry name" value="OS05G0570900 PROTEIN"/>
    <property type="match status" value="1"/>
</dbReference>
<dbReference type="Gene3D" id="2.60.40.420">
    <property type="entry name" value="Cupredoxins - blue copper proteins"/>
    <property type="match status" value="1"/>
</dbReference>
<dbReference type="Pfam" id="PF02298">
    <property type="entry name" value="Cu_bind_like"/>
    <property type="match status" value="1"/>
</dbReference>
<dbReference type="InterPro" id="IPR008972">
    <property type="entry name" value="Cupredoxin"/>
</dbReference>
<evidence type="ECO:0000259" key="2">
    <source>
        <dbReference type="PROSITE" id="PS51485"/>
    </source>
</evidence>
<reference evidence="3" key="1">
    <citation type="submission" date="2020-03" db="EMBL/GenBank/DDBJ databases">
        <title>A high-quality chromosome-level genome assembly of a woody plant with both climbing and erect habits, Rhamnella rubrinervis.</title>
        <authorList>
            <person name="Lu Z."/>
            <person name="Yang Y."/>
            <person name="Zhu X."/>
            <person name="Sun Y."/>
        </authorList>
    </citation>
    <scope>NUCLEOTIDE SEQUENCE</scope>
    <source>
        <strain evidence="3">BYM</strain>
        <tissue evidence="3">Leaf</tissue>
    </source>
</reference>
<dbReference type="OrthoDB" id="1916408at2759"/>
<organism evidence="3 4">
    <name type="scientific">Rhamnella rubrinervis</name>
    <dbReference type="NCBI Taxonomy" id="2594499"/>
    <lineage>
        <taxon>Eukaryota</taxon>
        <taxon>Viridiplantae</taxon>
        <taxon>Streptophyta</taxon>
        <taxon>Embryophyta</taxon>
        <taxon>Tracheophyta</taxon>
        <taxon>Spermatophyta</taxon>
        <taxon>Magnoliopsida</taxon>
        <taxon>eudicotyledons</taxon>
        <taxon>Gunneridae</taxon>
        <taxon>Pentapetalae</taxon>
        <taxon>rosids</taxon>
        <taxon>fabids</taxon>
        <taxon>Rosales</taxon>
        <taxon>Rhamnaceae</taxon>
        <taxon>rhamnoid group</taxon>
        <taxon>Rhamneae</taxon>
        <taxon>Rhamnella</taxon>
    </lineage>
</organism>
<feature type="domain" description="Phytocyanin" evidence="2">
    <location>
        <begin position="12"/>
        <end position="132"/>
    </location>
</feature>
<dbReference type="InterPro" id="IPR003245">
    <property type="entry name" value="Phytocyanin_dom"/>
</dbReference>
<evidence type="ECO:0000256" key="1">
    <source>
        <dbReference type="SAM" id="SignalP"/>
    </source>
</evidence>
<evidence type="ECO:0000313" key="3">
    <source>
        <dbReference type="EMBL" id="KAF3448664.1"/>
    </source>
</evidence>
<dbReference type="PANTHER" id="PTHR33021">
    <property type="entry name" value="BLUE COPPER PROTEIN"/>
    <property type="match status" value="1"/>
</dbReference>
<dbReference type="EMBL" id="VOIH02000004">
    <property type="protein sequence ID" value="KAF3448664.1"/>
    <property type="molecule type" value="Genomic_DNA"/>
</dbReference>
<dbReference type="GO" id="GO:0009055">
    <property type="term" value="F:electron transfer activity"/>
    <property type="evidence" value="ECO:0007669"/>
    <property type="project" value="InterPro"/>
</dbReference>
<dbReference type="Proteomes" id="UP000796880">
    <property type="component" value="Unassembled WGS sequence"/>
</dbReference>
<gene>
    <name evidence="3" type="ORF">FNV43_RR09377</name>
</gene>
<accession>A0A8K0HB55</accession>
<dbReference type="SUPFAM" id="SSF49503">
    <property type="entry name" value="Cupredoxins"/>
    <property type="match status" value="1"/>
</dbReference>
<dbReference type="AlphaFoldDB" id="A0A8K0HB55"/>
<sequence>MGCFMMLPVSAFIHIVGGQQGWRVPHNKPYYEDWARPRTFGVGDRLGFMVDMEQYLLVSNVSWFMNHDHLLPGANNVIVVDREDFDECTEKHVIGTYCDGPVTFNLTRTGDYYFYNGLGCEAGQKLHITVGDKEGSSGQQLPFKAGESESSSGSSNPFFALQVLGRHLLKSRCGFSSGLVTFLHWMFI</sequence>
<keyword evidence="1" id="KW-0732">Signal</keyword>
<evidence type="ECO:0000313" key="4">
    <source>
        <dbReference type="Proteomes" id="UP000796880"/>
    </source>
</evidence>
<protein>
    <recommendedName>
        <fullName evidence="2">Phytocyanin domain-containing protein</fullName>
    </recommendedName>
</protein>
<comment type="caution">
    <text evidence="3">The sequence shown here is derived from an EMBL/GenBank/DDBJ whole genome shotgun (WGS) entry which is preliminary data.</text>
</comment>
<dbReference type="PROSITE" id="PS51485">
    <property type="entry name" value="PHYTOCYANIN"/>
    <property type="match status" value="1"/>
</dbReference>
<feature type="chain" id="PRO_5035426517" description="Phytocyanin domain-containing protein" evidence="1">
    <location>
        <begin position="19"/>
        <end position="188"/>
    </location>
</feature>
<name>A0A8K0HB55_9ROSA</name>
<feature type="signal peptide" evidence="1">
    <location>
        <begin position="1"/>
        <end position="18"/>
    </location>
</feature>